<comment type="similarity">
    <text evidence="5 6">Belongs to the class I-like SAM-binding methyltransferase superfamily. C5-methyltransferase family.</text>
</comment>
<dbReference type="Pfam" id="PF00145">
    <property type="entry name" value="DNA_methylase"/>
    <property type="match status" value="2"/>
</dbReference>
<evidence type="ECO:0000256" key="7">
    <source>
        <dbReference type="RuleBase" id="RU000417"/>
    </source>
</evidence>
<name>A0ABX1JUY5_9CELL</name>
<dbReference type="PROSITE" id="PS00094">
    <property type="entry name" value="C5_MTASE_1"/>
    <property type="match status" value="1"/>
</dbReference>
<protein>
    <recommendedName>
        <fullName evidence="7">Cytosine-specific methyltransferase</fullName>
        <ecNumber evidence="7">2.1.1.37</ecNumber>
    </recommendedName>
</protein>
<dbReference type="Gene3D" id="3.40.50.150">
    <property type="entry name" value="Vaccinia Virus protein VP39"/>
    <property type="match status" value="1"/>
</dbReference>
<dbReference type="Proteomes" id="UP000777774">
    <property type="component" value="Unassembled WGS sequence"/>
</dbReference>
<dbReference type="GO" id="GO:0008168">
    <property type="term" value="F:methyltransferase activity"/>
    <property type="evidence" value="ECO:0007669"/>
    <property type="project" value="UniProtKB-KW"/>
</dbReference>
<proteinExistence type="inferred from homology"/>
<evidence type="ECO:0000256" key="3">
    <source>
        <dbReference type="ARBA" id="ARBA00022691"/>
    </source>
</evidence>
<dbReference type="EMBL" id="JAAXOY010000003">
    <property type="protein sequence ID" value="NKY38109.1"/>
    <property type="molecule type" value="Genomic_DNA"/>
</dbReference>
<evidence type="ECO:0000256" key="4">
    <source>
        <dbReference type="ARBA" id="ARBA00022747"/>
    </source>
</evidence>
<evidence type="ECO:0000256" key="1">
    <source>
        <dbReference type="ARBA" id="ARBA00022603"/>
    </source>
</evidence>
<dbReference type="SUPFAM" id="SSF53335">
    <property type="entry name" value="S-adenosyl-L-methionine-dependent methyltransferases"/>
    <property type="match status" value="1"/>
</dbReference>
<dbReference type="CDD" id="cd00315">
    <property type="entry name" value="Cyt_C5_DNA_methylase"/>
    <property type="match status" value="1"/>
</dbReference>
<dbReference type="InterPro" id="IPR050750">
    <property type="entry name" value="C5-MTase"/>
</dbReference>
<dbReference type="NCBIfam" id="TIGR00675">
    <property type="entry name" value="dcm"/>
    <property type="match status" value="1"/>
</dbReference>
<dbReference type="PANTHER" id="PTHR46098:SF1">
    <property type="entry name" value="TRNA (CYTOSINE(38)-C(5))-METHYLTRANSFERASE"/>
    <property type="match status" value="1"/>
</dbReference>
<dbReference type="InterPro" id="IPR018117">
    <property type="entry name" value="C5_DNA_meth_AS"/>
</dbReference>
<evidence type="ECO:0000313" key="9">
    <source>
        <dbReference type="Proteomes" id="UP000777774"/>
    </source>
</evidence>
<dbReference type="InterPro" id="IPR029063">
    <property type="entry name" value="SAM-dependent_MTases_sf"/>
</dbReference>
<keyword evidence="1 5" id="KW-0489">Methyltransferase</keyword>
<keyword evidence="3 5" id="KW-0949">S-adenosyl-L-methionine</keyword>
<dbReference type="GO" id="GO:0032259">
    <property type="term" value="P:methylation"/>
    <property type="evidence" value="ECO:0007669"/>
    <property type="project" value="UniProtKB-KW"/>
</dbReference>
<feature type="active site" evidence="5">
    <location>
        <position position="80"/>
    </location>
</feature>
<keyword evidence="2 5" id="KW-0808">Transferase</keyword>
<comment type="caution">
    <text evidence="8">The sequence shown here is derived from an EMBL/GenBank/DDBJ whole genome shotgun (WGS) entry which is preliminary data.</text>
</comment>
<evidence type="ECO:0000256" key="6">
    <source>
        <dbReference type="RuleBase" id="RU000416"/>
    </source>
</evidence>
<dbReference type="InterPro" id="IPR001525">
    <property type="entry name" value="C5_MeTfrase"/>
</dbReference>
<dbReference type="PROSITE" id="PS51679">
    <property type="entry name" value="SAM_MT_C5"/>
    <property type="match status" value="1"/>
</dbReference>
<dbReference type="PRINTS" id="PR00105">
    <property type="entry name" value="C5METTRFRASE"/>
</dbReference>
<evidence type="ECO:0000313" key="8">
    <source>
        <dbReference type="EMBL" id="NKY38109.1"/>
    </source>
</evidence>
<evidence type="ECO:0000256" key="5">
    <source>
        <dbReference type="PROSITE-ProRule" id="PRU01016"/>
    </source>
</evidence>
<sequence length="508" mass="56518">MGEPGFRFIDLFAGIGGFHAAMKSFGGTCVYAVEMDPRARRVYEANWGHPASGFNVAGDITLDDPAEIPDHEVLCAGFPCQPFSKSGAQRGMDEARGTLFYNIAKIIEAKRPLVVLLENVRNLIGPRHEHEWDVIIATLRQLGYHVSRTPAIFSPHLLPPRLGGTPQVRERVFITATRSDVMSRVPPEAAGPEPVASMKDRFPLSDDDGSRFDPKSSTDGWHLLDVLDDVPPAGYGLTAFERHWIDAWDEFVQILRSRGEAPPGFPVWAEAWRDFPEVATLHFPALEHGEALKPLQSAAQGFVPDIVTMPHVDRSLPSWKQSHLRNNHALFARHHVSLLEWAYRWGIFRTEVFPPSRRKLEWQAQDAASLWSTVIQLRPSGIRAKKETYLPALVAITQTSIIGRLARRITPRETARLQGLPDNFVFPGQSDATTYKQLGNGVAVGAVAHVLRQHIERDRLLLSDAERVHLDDDEQRKWAARLLAAVDAAPLKPQVVLGPSSPLDTPSA</sequence>
<dbReference type="EC" id="2.1.1.37" evidence="7"/>
<dbReference type="PANTHER" id="PTHR46098">
    <property type="entry name" value="TRNA (CYTOSINE(38)-C(5))-METHYLTRANSFERASE"/>
    <property type="match status" value="1"/>
</dbReference>
<organism evidence="8 9">
    <name type="scientific">Cellulomonas septica</name>
    <dbReference type="NCBI Taxonomy" id="285080"/>
    <lineage>
        <taxon>Bacteria</taxon>
        <taxon>Bacillati</taxon>
        <taxon>Actinomycetota</taxon>
        <taxon>Actinomycetes</taxon>
        <taxon>Micrococcales</taxon>
        <taxon>Cellulomonadaceae</taxon>
        <taxon>Cellulomonas</taxon>
    </lineage>
</organism>
<accession>A0ABX1JUY5</accession>
<dbReference type="Gene3D" id="3.90.120.10">
    <property type="entry name" value="DNA Methylase, subunit A, domain 2"/>
    <property type="match status" value="1"/>
</dbReference>
<gene>
    <name evidence="8" type="ORF">HGA02_00795</name>
</gene>
<keyword evidence="4" id="KW-0680">Restriction system</keyword>
<evidence type="ECO:0000256" key="2">
    <source>
        <dbReference type="ARBA" id="ARBA00022679"/>
    </source>
</evidence>
<reference evidence="8 9" key="1">
    <citation type="submission" date="2020-04" db="EMBL/GenBank/DDBJ databases">
        <title>MicrobeNet Type strains.</title>
        <authorList>
            <person name="Nicholson A.C."/>
        </authorList>
    </citation>
    <scope>NUCLEOTIDE SEQUENCE [LARGE SCALE GENOMIC DNA]</scope>
    <source>
        <strain evidence="8 9">ATCC BAA-787</strain>
    </source>
</reference>
<comment type="catalytic activity">
    <reaction evidence="7">
        <text>a 2'-deoxycytidine in DNA + S-adenosyl-L-methionine = a 5-methyl-2'-deoxycytidine in DNA + S-adenosyl-L-homocysteine + H(+)</text>
        <dbReference type="Rhea" id="RHEA:13681"/>
        <dbReference type="Rhea" id="RHEA-COMP:11369"/>
        <dbReference type="Rhea" id="RHEA-COMP:11370"/>
        <dbReference type="ChEBI" id="CHEBI:15378"/>
        <dbReference type="ChEBI" id="CHEBI:57856"/>
        <dbReference type="ChEBI" id="CHEBI:59789"/>
        <dbReference type="ChEBI" id="CHEBI:85452"/>
        <dbReference type="ChEBI" id="CHEBI:85454"/>
        <dbReference type="EC" id="2.1.1.37"/>
    </reaction>
</comment>
<keyword evidence="9" id="KW-1185">Reference proteome</keyword>